<comment type="caution">
    <text evidence="2">The sequence shown here is derived from an EMBL/GenBank/DDBJ whole genome shotgun (WGS) entry which is preliminary data.</text>
</comment>
<proteinExistence type="predicted"/>
<keyword evidence="1" id="KW-0472">Membrane</keyword>
<sequence>MFGLNRLSMDMWHYKRNPNLFFFLLKMVYIILNIEMAQHRWVRLGCKPM</sequence>
<feature type="transmembrane region" description="Helical" evidence="1">
    <location>
        <begin position="20"/>
        <end position="37"/>
    </location>
</feature>
<dbReference type="EMBL" id="DUZY01000001">
    <property type="protein sequence ID" value="DAD24670.1"/>
    <property type="molecule type" value="Genomic_DNA"/>
</dbReference>
<keyword evidence="3" id="KW-1185">Reference proteome</keyword>
<dbReference type="AlphaFoldDB" id="A0A822XWG0"/>
<keyword evidence="1" id="KW-0812">Transmembrane</keyword>
<protein>
    <submittedName>
        <fullName evidence="2">Uncharacterized protein</fullName>
    </submittedName>
</protein>
<evidence type="ECO:0000256" key="1">
    <source>
        <dbReference type="SAM" id="Phobius"/>
    </source>
</evidence>
<evidence type="ECO:0000313" key="2">
    <source>
        <dbReference type="EMBL" id="DAD24670.1"/>
    </source>
</evidence>
<organism evidence="2 3">
    <name type="scientific">Nelumbo nucifera</name>
    <name type="common">Sacred lotus</name>
    <dbReference type="NCBI Taxonomy" id="4432"/>
    <lineage>
        <taxon>Eukaryota</taxon>
        <taxon>Viridiplantae</taxon>
        <taxon>Streptophyta</taxon>
        <taxon>Embryophyta</taxon>
        <taxon>Tracheophyta</taxon>
        <taxon>Spermatophyta</taxon>
        <taxon>Magnoliopsida</taxon>
        <taxon>Proteales</taxon>
        <taxon>Nelumbonaceae</taxon>
        <taxon>Nelumbo</taxon>
    </lineage>
</organism>
<evidence type="ECO:0000313" key="3">
    <source>
        <dbReference type="Proteomes" id="UP000607653"/>
    </source>
</evidence>
<name>A0A822XWG0_NELNU</name>
<gene>
    <name evidence="2" type="ORF">HUJ06_026134</name>
</gene>
<keyword evidence="1" id="KW-1133">Transmembrane helix</keyword>
<reference evidence="2 3" key="1">
    <citation type="journal article" date="2020" name="Mol. Biol. Evol.">
        <title>Distinct Expression and Methylation Patterns for Genes with Different Fates following a Single Whole-Genome Duplication in Flowering Plants.</title>
        <authorList>
            <person name="Shi T."/>
            <person name="Rahmani R.S."/>
            <person name="Gugger P.F."/>
            <person name="Wang M."/>
            <person name="Li H."/>
            <person name="Zhang Y."/>
            <person name="Li Z."/>
            <person name="Wang Q."/>
            <person name="Van de Peer Y."/>
            <person name="Marchal K."/>
            <person name="Chen J."/>
        </authorList>
    </citation>
    <scope>NUCLEOTIDE SEQUENCE [LARGE SCALE GENOMIC DNA]</scope>
    <source>
        <tissue evidence="2">Leaf</tissue>
    </source>
</reference>
<accession>A0A822XWG0</accession>
<dbReference type="Proteomes" id="UP000607653">
    <property type="component" value="Unassembled WGS sequence"/>
</dbReference>